<evidence type="ECO:0000256" key="1">
    <source>
        <dbReference type="SAM" id="MobiDB-lite"/>
    </source>
</evidence>
<keyword evidence="3" id="KW-1185">Reference proteome</keyword>
<accession>A0ABV8FS99</accession>
<evidence type="ECO:0000313" key="2">
    <source>
        <dbReference type="EMBL" id="MFC3998264.1"/>
    </source>
</evidence>
<dbReference type="EMBL" id="JBHSBH010000013">
    <property type="protein sequence ID" value="MFC3998264.1"/>
    <property type="molecule type" value="Genomic_DNA"/>
</dbReference>
<comment type="caution">
    <text evidence="2">The sequence shown here is derived from an EMBL/GenBank/DDBJ whole genome shotgun (WGS) entry which is preliminary data.</text>
</comment>
<dbReference type="Proteomes" id="UP001595847">
    <property type="component" value="Unassembled WGS sequence"/>
</dbReference>
<dbReference type="RefSeq" id="WP_378535974.1">
    <property type="nucleotide sequence ID" value="NZ_JBHSBH010000013.1"/>
</dbReference>
<dbReference type="InterPro" id="IPR019239">
    <property type="entry name" value="VapB_antitoxin"/>
</dbReference>
<feature type="region of interest" description="Disordered" evidence="1">
    <location>
        <begin position="49"/>
        <end position="108"/>
    </location>
</feature>
<feature type="compositionally biased region" description="Basic and acidic residues" evidence="1">
    <location>
        <begin position="72"/>
        <end position="81"/>
    </location>
</feature>
<name>A0ABV8FS99_9ACTN</name>
<evidence type="ECO:0000313" key="3">
    <source>
        <dbReference type="Proteomes" id="UP001595847"/>
    </source>
</evidence>
<proteinExistence type="predicted"/>
<protein>
    <submittedName>
        <fullName evidence="2">Type II toxin-antitoxin system VapB family antitoxin</fullName>
    </submittedName>
</protein>
<reference evidence="3" key="1">
    <citation type="journal article" date="2019" name="Int. J. Syst. Evol. Microbiol.">
        <title>The Global Catalogue of Microorganisms (GCM) 10K type strain sequencing project: providing services to taxonomists for standard genome sequencing and annotation.</title>
        <authorList>
            <consortium name="The Broad Institute Genomics Platform"/>
            <consortium name="The Broad Institute Genome Sequencing Center for Infectious Disease"/>
            <person name="Wu L."/>
            <person name="Ma J."/>
        </authorList>
    </citation>
    <scope>NUCLEOTIDE SEQUENCE [LARGE SCALE GENOMIC DNA]</scope>
    <source>
        <strain evidence="3">TBRC 1826</strain>
    </source>
</reference>
<sequence>MSLTWIDVDPELLSDAMHLSGARSQEEAVNTALREYVARHRRIAALEPFADPASGSGEGIGDKHAVCMPSSFHERDDDRPGARRARRGGGNPQGTGLAQGAVPDRLPA</sequence>
<dbReference type="Pfam" id="PF09957">
    <property type="entry name" value="VapB_antitoxin"/>
    <property type="match status" value="1"/>
</dbReference>
<organism evidence="2 3">
    <name type="scientific">Nocardiopsis sediminis</name>
    <dbReference type="NCBI Taxonomy" id="1778267"/>
    <lineage>
        <taxon>Bacteria</taxon>
        <taxon>Bacillati</taxon>
        <taxon>Actinomycetota</taxon>
        <taxon>Actinomycetes</taxon>
        <taxon>Streptosporangiales</taxon>
        <taxon>Nocardiopsidaceae</taxon>
        <taxon>Nocardiopsis</taxon>
    </lineage>
</organism>
<gene>
    <name evidence="2" type="ORF">ACFOVU_20230</name>
</gene>